<feature type="non-terminal residue" evidence="1">
    <location>
        <position position="1"/>
    </location>
</feature>
<gene>
    <name evidence="1" type="ORF">KK1_042335</name>
</gene>
<name>A0A151R1T2_CAJCA</name>
<reference evidence="1" key="1">
    <citation type="journal article" date="2012" name="Nat. Biotechnol.">
        <title>Draft genome sequence of pigeonpea (Cajanus cajan), an orphan legume crop of resource-poor farmers.</title>
        <authorList>
            <person name="Varshney R.K."/>
            <person name="Chen W."/>
            <person name="Li Y."/>
            <person name="Bharti A.K."/>
            <person name="Saxena R.K."/>
            <person name="Schlueter J.A."/>
            <person name="Donoghue M.T."/>
            <person name="Azam S."/>
            <person name="Fan G."/>
            <person name="Whaley A.M."/>
            <person name="Farmer A.D."/>
            <person name="Sheridan J."/>
            <person name="Iwata A."/>
            <person name="Tuteja R."/>
            <person name="Penmetsa R.V."/>
            <person name="Wu W."/>
            <person name="Upadhyaya H.D."/>
            <person name="Yang S.P."/>
            <person name="Shah T."/>
            <person name="Saxena K.B."/>
            <person name="Michael T."/>
            <person name="McCombie W.R."/>
            <person name="Yang B."/>
            <person name="Zhang G."/>
            <person name="Yang H."/>
            <person name="Wang J."/>
            <person name="Spillane C."/>
            <person name="Cook D.R."/>
            <person name="May G.D."/>
            <person name="Xu X."/>
            <person name="Jackson S.A."/>
        </authorList>
    </citation>
    <scope>NUCLEOTIDE SEQUENCE [LARGE SCALE GENOMIC DNA]</scope>
</reference>
<keyword evidence="2" id="KW-1185">Reference proteome</keyword>
<dbReference type="EMBL" id="KQ484202">
    <property type="protein sequence ID" value="KYP36534.1"/>
    <property type="molecule type" value="Genomic_DNA"/>
</dbReference>
<protein>
    <submittedName>
        <fullName evidence="1">Uncharacterized protein</fullName>
    </submittedName>
</protein>
<dbReference type="AlphaFoldDB" id="A0A151R1T2"/>
<sequence length="135" mass="15457">VQLGSPVQDLRKVLDVGSVDGVHTIEIYEIGGIGKTTIQHLQSIILLKILGEKKIKLASESNKEYEVKRTCQMKKLNKNHVLQLLTWKAFKKKIGLEPCNNAIKQYNRIPNSQIRNVFLDIASCYKRYAFIEVNF</sequence>
<evidence type="ECO:0000313" key="1">
    <source>
        <dbReference type="EMBL" id="KYP36534.1"/>
    </source>
</evidence>
<dbReference type="Proteomes" id="UP000075243">
    <property type="component" value="Unassembled WGS sequence"/>
</dbReference>
<dbReference type="Gramene" id="C.cajan_39894.t">
    <property type="protein sequence ID" value="C.cajan_39894.t"/>
    <property type="gene ID" value="C.cajan_39894"/>
</dbReference>
<dbReference type="STRING" id="3821.A0A151R1T2"/>
<proteinExistence type="predicted"/>
<accession>A0A151R1T2</accession>
<evidence type="ECO:0000313" key="2">
    <source>
        <dbReference type="Proteomes" id="UP000075243"/>
    </source>
</evidence>
<organism evidence="1 2">
    <name type="scientific">Cajanus cajan</name>
    <name type="common">Pigeon pea</name>
    <name type="synonym">Cajanus indicus</name>
    <dbReference type="NCBI Taxonomy" id="3821"/>
    <lineage>
        <taxon>Eukaryota</taxon>
        <taxon>Viridiplantae</taxon>
        <taxon>Streptophyta</taxon>
        <taxon>Embryophyta</taxon>
        <taxon>Tracheophyta</taxon>
        <taxon>Spermatophyta</taxon>
        <taxon>Magnoliopsida</taxon>
        <taxon>eudicotyledons</taxon>
        <taxon>Gunneridae</taxon>
        <taxon>Pentapetalae</taxon>
        <taxon>rosids</taxon>
        <taxon>fabids</taxon>
        <taxon>Fabales</taxon>
        <taxon>Fabaceae</taxon>
        <taxon>Papilionoideae</taxon>
        <taxon>50 kb inversion clade</taxon>
        <taxon>NPAAA clade</taxon>
        <taxon>indigoferoid/millettioid clade</taxon>
        <taxon>Phaseoleae</taxon>
        <taxon>Cajanus</taxon>
    </lineage>
</organism>